<keyword evidence="9" id="KW-0808">Transferase</keyword>
<dbReference type="SMART" id="SM00388">
    <property type="entry name" value="HisKA"/>
    <property type="match status" value="1"/>
</dbReference>
<evidence type="ECO:0000256" key="15">
    <source>
        <dbReference type="ARBA" id="ARBA00023012"/>
    </source>
</evidence>
<protein>
    <recommendedName>
        <fullName evidence="4">Phosphate regulon sensor protein PhoR</fullName>
        <ecNumber evidence="3">2.7.13.3</ecNumber>
    </recommendedName>
</protein>
<keyword evidence="15" id="KW-0902">Two-component regulatory system</keyword>
<keyword evidence="10 18" id="KW-0812">Transmembrane</keyword>
<dbReference type="GO" id="GO:0000155">
    <property type="term" value="F:phosphorelay sensor kinase activity"/>
    <property type="evidence" value="ECO:0007669"/>
    <property type="project" value="InterPro"/>
</dbReference>
<dbReference type="InterPro" id="IPR036097">
    <property type="entry name" value="HisK_dim/P_sf"/>
</dbReference>
<dbReference type="EC" id="2.7.13.3" evidence="3"/>
<dbReference type="GO" id="GO:0004721">
    <property type="term" value="F:phosphoprotein phosphatase activity"/>
    <property type="evidence" value="ECO:0007669"/>
    <property type="project" value="InterPro"/>
</dbReference>
<evidence type="ECO:0000256" key="3">
    <source>
        <dbReference type="ARBA" id="ARBA00012438"/>
    </source>
</evidence>
<evidence type="ECO:0000256" key="7">
    <source>
        <dbReference type="ARBA" id="ARBA00022553"/>
    </source>
</evidence>
<dbReference type="GO" id="GO:0005886">
    <property type="term" value="C:plasma membrane"/>
    <property type="evidence" value="ECO:0007669"/>
    <property type="project" value="UniProtKB-SubCell"/>
</dbReference>
<dbReference type="NCBIfam" id="TIGR02966">
    <property type="entry name" value="phoR_proteo"/>
    <property type="match status" value="1"/>
</dbReference>
<evidence type="ECO:0000256" key="17">
    <source>
        <dbReference type="ARBA" id="ARBA00025207"/>
    </source>
</evidence>
<name>A0A450SG22_9GAMM</name>
<dbReference type="CDD" id="cd00082">
    <property type="entry name" value="HisKA"/>
    <property type="match status" value="1"/>
</dbReference>
<evidence type="ECO:0000256" key="13">
    <source>
        <dbReference type="ARBA" id="ARBA00022840"/>
    </source>
</evidence>
<comment type="function">
    <text evidence="17">Member of the two-component regulatory system PhoR/PhoB involved in the phosphate regulon genes expression. PhoR may function as a membrane-associated protein kinase that phosphorylates PhoB in response to environmental signals.</text>
</comment>
<dbReference type="GO" id="GO:0005524">
    <property type="term" value="F:ATP binding"/>
    <property type="evidence" value="ECO:0007669"/>
    <property type="project" value="UniProtKB-KW"/>
</dbReference>
<dbReference type="Pfam" id="PF00512">
    <property type="entry name" value="HisKA"/>
    <property type="match status" value="1"/>
</dbReference>
<evidence type="ECO:0000256" key="2">
    <source>
        <dbReference type="ARBA" id="ARBA00004236"/>
    </source>
</evidence>
<feature type="domain" description="PAS" evidence="20">
    <location>
        <begin position="108"/>
        <end position="163"/>
    </location>
</feature>
<evidence type="ECO:0000259" key="19">
    <source>
        <dbReference type="PROSITE" id="PS50109"/>
    </source>
</evidence>
<keyword evidence="7" id="KW-0597">Phosphoprotein</keyword>
<sequence length="451" mass="49950">MNKFLFFADNGLVREALAVLTGGLAAGFLGFSLGAMPVFLCGFTVAYLVWHLFQLHRLRRWLGNPQAGGPLPAGIWRGIAEGLRERLRAGAGSTGKGARKGKRKLNWVVKKFNESVSGLSDAAVLLDQDDGIAWWNGPATGLLGIGRTDDRGKRITHLIRHPEFVGQLQGQRRWRGPLEIPSPVDPDVRLTILVVPAGKNKRLLQARDSTRVYRLEQTRRDFVTNVSHELRTPLTVINGYVETLLERDDAKALSWYPALSKIHQQTERMGKIVADLLLLSRLELRQEQRQREYVPVAAMLEGIGEEALTLSGDSRHEIVVRADPGPGLHGNPQELRSAFSNLIFNAVRYTPAGGKITVHWSGDDEGGRLLVRDTGIGIDARHLSRITERFYRVDTGRSRESGGTGLGLTIVKHVLTRHDATLSIESTLGKGSDFICRFPPERLLDNGEPNQ</sequence>
<dbReference type="InterPro" id="IPR003661">
    <property type="entry name" value="HisK_dim/P_dom"/>
</dbReference>
<keyword evidence="16 18" id="KW-0472">Membrane</keyword>
<dbReference type="InterPro" id="IPR021766">
    <property type="entry name" value="PhoR_N"/>
</dbReference>
<dbReference type="InterPro" id="IPR003594">
    <property type="entry name" value="HATPase_dom"/>
</dbReference>
<dbReference type="CDD" id="cd00130">
    <property type="entry name" value="PAS"/>
    <property type="match status" value="1"/>
</dbReference>
<dbReference type="GO" id="GO:0016036">
    <property type="term" value="P:cellular response to phosphate starvation"/>
    <property type="evidence" value="ECO:0007669"/>
    <property type="project" value="TreeGrafter"/>
</dbReference>
<keyword evidence="13" id="KW-0067">ATP-binding</keyword>
<dbReference type="PANTHER" id="PTHR45453">
    <property type="entry name" value="PHOSPHATE REGULON SENSOR PROTEIN PHOR"/>
    <property type="match status" value="1"/>
</dbReference>
<evidence type="ECO:0000256" key="11">
    <source>
        <dbReference type="ARBA" id="ARBA00022741"/>
    </source>
</evidence>
<evidence type="ECO:0000256" key="1">
    <source>
        <dbReference type="ARBA" id="ARBA00000085"/>
    </source>
</evidence>
<dbReference type="InterPro" id="IPR050351">
    <property type="entry name" value="BphY/WalK/GraS-like"/>
</dbReference>
<dbReference type="AlphaFoldDB" id="A0A450SG22"/>
<dbReference type="PROSITE" id="PS50112">
    <property type="entry name" value="PAS"/>
    <property type="match status" value="1"/>
</dbReference>
<organism evidence="21">
    <name type="scientific">Candidatus Kentrum sp. DK</name>
    <dbReference type="NCBI Taxonomy" id="2126562"/>
    <lineage>
        <taxon>Bacteria</taxon>
        <taxon>Pseudomonadati</taxon>
        <taxon>Pseudomonadota</taxon>
        <taxon>Gammaproteobacteria</taxon>
        <taxon>Candidatus Kentrum</taxon>
    </lineage>
</organism>
<proteinExistence type="predicted"/>
<dbReference type="PRINTS" id="PR00344">
    <property type="entry name" value="BCTRLSENSOR"/>
</dbReference>
<keyword evidence="12 21" id="KW-0418">Kinase</keyword>
<dbReference type="InterPro" id="IPR014310">
    <property type="entry name" value="Sig_transdc_His_kinase_PhoR"/>
</dbReference>
<evidence type="ECO:0000256" key="9">
    <source>
        <dbReference type="ARBA" id="ARBA00022679"/>
    </source>
</evidence>
<evidence type="ECO:0000256" key="8">
    <source>
        <dbReference type="ARBA" id="ARBA00022592"/>
    </source>
</evidence>
<feature type="domain" description="Histidine kinase" evidence="19">
    <location>
        <begin position="225"/>
        <end position="442"/>
    </location>
</feature>
<dbReference type="SUPFAM" id="SSF55874">
    <property type="entry name" value="ATPase domain of HSP90 chaperone/DNA topoisomerase II/histidine kinase"/>
    <property type="match status" value="1"/>
</dbReference>
<dbReference type="Gene3D" id="3.30.565.10">
    <property type="entry name" value="Histidine kinase-like ATPase, C-terminal domain"/>
    <property type="match status" value="1"/>
</dbReference>
<keyword evidence="6" id="KW-1003">Cell membrane</keyword>
<evidence type="ECO:0000256" key="16">
    <source>
        <dbReference type="ARBA" id="ARBA00023136"/>
    </source>
</evidence>
<dbReference type="FunFam" id="3.30.565.10:FF:000006">
    <property type="entry name" value="Sensor histidine kinase WalK"/>
    <property type="match status" value="1"/>
</dbReference>
<keyword evidence="11" id="KW-0547">Nucleotide-binding</keyword>
<evidence type="ECO:0000256" key="18">
    <source>
        <dbReference type="SAM" id="Phobius"/>
    </source>
</evidence>
<evidence type="ECO:0000256" key="12">
    <source>
        <dbReference type="ARBA" id="ARBA00022777"/>
    </source>
</evidence>
<gene>
    <name evidence="21" type="ORF">BECKDK2373B_GA0170837_10355</name>
</gene>
<evidence type="ECO:0000256" key="14">
    <source>
        <dbReference type="ARBA" id="ARBA00022989"/>
    </source>
</evidence>
<keyword evidence="5" id="KW-0813">Transport</keyword>
<dbReference type="FunFam" id="1.10.287.130:FF:000001">
    <property type="entry name" value="Two-component sensor histidine kinase"/>
    <property type="match status" value="1"/>
</dbReference>
<comment type="subcellular location">
    <subcellularLocation>
        <location evidence="2">Cell membrane</location>
    </subcellularLocation>
</comment>
<dbReference type="InterPro" id="IPR036890">
    <property type="entry name" value="HATPase_C_sf"/>
</dbReference>
<evidence type="ECO:0000256" key="4">
    <source>
        <dbReference type="ARBA" id="ARBA00019665"/>
    </source>
</evidence>
<dbReference type="PROSITE" id="PS50109">
    <property type="entry name" value="HIS_KIN"/>
    <property type="match status" value="1"/>
</dbReference>
<dbReference type="SMART" id="SM00387">
    <property type="entry name" value="HATPase_c"/>
    <property type="match status" value="1"/>
</dbReference>
<feature type="transmembrane region" description="Helical" evidence="18">
    <location>
        <begin position="35"/>
        <end position="53"/>
    </location>
</feature>
<reference evidence="21" key="1">
    <citation type="submission" date="2019-02" db="EMBL/GenBank/DDBJ databases">
        <authorList>
            <person name="Gruber-Vodicka R. H."/>
            <person name="Seah K. B. B."/>
        </authorList>
    </citation>
    <scope>NUCLEOTIDE SEQUENCE</scope>
    <source>
        <strain evidence="21">BECK_DK47</strain>
    </source>
</reference>
<evidence type="ECO:0000256" key="6">
    <source>
        <dbReference type="ARBA" id="ARBA00022475"/>
    </source>
</evidence>
<accession>A0A450SG22</accession>
<dbReference type="SUPFAM" id="SSF47384">
    <property type="entry name" value="Homodimeric domain of signal transducing histidine kinase"/>
    <property type="match status" value="1"/>
</dbReference>
<evidence type="ECO:0000259" key="20">
    <source>
        <dbReference type="PROSITE" id="PS50112"/>
    </source>
</evidence>
<keyword evidence="8" id="KW-0592">Phosphate transport</keyword>
<dbReference type="InterPro" id="IPR000014">
    <property type="entry name" value="PAS"/>
</dbReference>
<dbReference type="GO" id="GO:0006817">
    <property type="term" value="P:phosphate ion transport"/>
    <property type="evidence" value="ECO:0007669"/>
    <property type="project" value="UniProtKB-KW"/>
</dbReference>
<dbReference type="Pfam" id="PF11808">
    <property type="entry name" value="PhoR"/>
    <property type="match status" value="1"/>
</dbReference>
<evidence type="ECO:0000313" key="21">
    <source>
        <dbReference type="EMBL" id="VFJ51907.1"/>
    </source>
</evidence>
<comment type="catalytic activity">
    <reaction evidence="1">
        <text>ATP + protein L-histidine = ADP + protein N-phospho-L-histidine.</text>
        <dbReference type="EC" id="2.7.13.3"/>
    </reaction>
</comment>
<evidence type="ECO:0000256" key="10">
    <source>
        <dbReference type="ARBA" id="ARBA00022692"/>
    </source>
</evidence>
<dbReference type="EMBL" id="CAADEX010000035">
    <property type="protein sequence ID" value="VFJ51907.1"/>
    <property type="molecule type" value="Genomic_DNA"/>
</dbReference>
<dbReference type="InterPro" id="IPR004358">
    <property type="entry name" value="Sig_transdc_His_kin-like_C"/>
</dbReference>
<dbReference type="PANTHER" id="PTHR45453:SF1">
    <property type="entry name" value="PHOSPHATE REGULON SENSOR PROTEIN PHOR"/>
    <property type="match status" value="1"/>
</dbReference>
<dbReference type="Gene3D" id="1.10.287.130">
    <property type="match status" value="1"/>
</dbReference>
<keyword evidence="14 18" id="KW-1133">Transmembrane helix</keyword>
<dbReference type="InterPro" id="IPR005467">
    <property type="entry name" value="His_kinase_dom"/>
</dbReference>
<dbReference type="Pfam" id="PF02518">
    <property type="entry name" value="HATPase_c"/>
    <property type="match status" value="1"/>
</dbReference>
<evidence type="ECO:0000256" key="5">
    <source>
        <dbReference type="ARBA" id="ARBA00022448"/>
    </source>
</evidence>